<evidence type="ECO:0000256" key="10">
    <source>
        <dbReference type="SAM" id="Phobius"/>
    </source>
</evidence>
<comment type="caution">
    <text evidence="11">The sequence shown here is derived from an EMBL/GenBank/DDBJ whole genome shotgun (WGS) entry which is preliminary data.</text>
</comment>
<dbReference type="PANTHER" id="PTHR33908:SF11">
    <property type="entry name" value="MEMBRANE PROTEIN"/>
    <property type="match status" value="1"/>
</dbReference>
<dbReference type="RefSeq" id="WP_077863873.1">
    <property type="nucleotide sequence ID" value="NZ_LZYZ01000001.1"/>
</dbReference>
<evidence type="ECO:0000256" key="4">
    <source>
        <dbReference type="ARBA" id="ARBA00022679"/>
    </source>
</evidence>
<feature type="transmembrane region" description="Helical" evidence="10">
    <location>
        <begin position="512"/>
        <end position="532"/>
    </location>
</feature>
<dbReference type="InterPro" id="IPR050297">
    <property type="entry name" value="LipidA_mod_glycosyltrf_83"/>
</dbReference>
<keyword evidence="5 10" id="KW-0812">Transmembrane</keyword>
<sequence>MSNGSLKKYIFRVGLLFILLLSLFLCIYSLKSYKSSNAFKQSSQFGDQRGMHNYGLNNAQLLPGMMSSNNIIDSNDFKQGEINTATKNQRIASSSNYNRQFQDNNGKEDDMTSDNQINSNRNNQQKHNKNIQHSEQDGNMQRGMGNDNYFLSLTIYSVIFLLLSCGIYYLVKRKTIKINLKDEKLLIFTLLAAGLFLRVAASTLFDGHNDVNLFENWASNAANGISQFYTNARSADYPPLYIYVLALIGKISKLSIFNSYYILMLKMPSIIADIVTAYFIYKLGKKYIRCEISIFMAAFYIFNPAIFIDSTFWGQVDSFFTLFIVLAVFLLSEKKIIFSTAMFVAAILMKPQGIIFLPILFFELVRERNLKSFIKAIISATVTSLIIIIPFLLKQQSPLWIFNLYSNTISEYPYASVNAFNFFSLLGANYKENTDTLFIFNYHTFGMIFIVITTLISWFIYIKNNNRNIVSAIALLQISGVFTFSVGMHERYLFPAVALAILTFIYLKDKRFFIMAMGFSVTSYLNISSVLFKLNSSTFKIILMVTSFFNVLLVIYLIKSLIEIVIKKNYLLLSDDNQIL</sequence>
<feature type="region of interest" description="Disordered" evidence="9">
    <location>
        <begin position="93"/>
        <end position="139"/>
    </location>
</feature>
<feature type="transmembrane region" description="Helical" evidence="10">
    <location>
        <begin position="260"/>
        <end position="281"/>
    </location>
</feature>
<evidence type="ECO:0000256" key="1">
    <source>
        <dbReference type="ARBA" id="ARBA00004651"/>
    </source>
</evidence>
<keyword evidence="6 10" id="KW-1133">Transmembrane helix</keyword>
<dbReference type="GO" id="GO:0009103">
    <property type="term" value="P:lipopolysaccharide biosynthetic process"/>
    <property type="evidence" value="ECO:0007669"/>
    <property type="project" value="UniProtKB-ARBA"/>
</dbReference>
<organism evidence="11 12">
    <name type="scientific">Clostridium saccharobutylicum</name>
    <dbReference type="NCBI Taxonomy" id="169679"/>
    <lineage>
        <taxon>Bacteria</taxon>
        <taxon>Bacillati</taxon>
        <taxon>Bacillota</taxon>
        <taxon>Clostridia</taxon>
        <taxon>Eubacteriales</taxon>
        <taxon>Clostridiaceae</taxon>
        <taxon>Clostridium</taxon>
    </lineage>
</organism>
<gene>
    <name evidence="11" type="ORF">CLOSAC_03960</name>
</gene>
<feature type="transmembrane region" description="Helical" evidence="10">
    <location>
        <begin position="373"/>
        <end position="393"/>
    </location>
</feature>
<evidence type="ECO:0000256" key="8">
    <source>
        <dbReference type="ARBA" id="ARBA00024033"/>
    </source>
</evidence>
<feature type="transmembrane region" description="Helical" evidence="10">
    <location>
        <begin position="442"/>
        <end position="462"/>
    </location>
</feature>
<feature type="transmembrane region" description="Helical" evidence="10">
    <location>
        <begin position="9"/>
        <end position="30"/>
    </location>
</feature>
<keyword evidence="4" id="KW-0808">Transferase</keyword>
<dbReference type="PANTHER" id="PTHR33908">
    <property type="entry name" value="MANNOSYLTRANSFERASE YKCB-RELATED"/>
    <property type="match status" value="1"/>
</dbReference>
<dbReference type="GO" id="GO:0016763">
    <property type="term" value="F:pentosyltransferase activity"/>
    <property type="evidence" value="ECO:0007669"/>
    <property type="project" value="TreeGrafter"/>
</dbReference>
<evidence type="ECO:0008006" key="13">
    <source>
        <dbReference type="Google" id="ProtNLM"/>
    </source>
</evidence>
<feature type="transmembrane region" description="Helical" evidence="10">
    <location>
        <begin position="288"/>
        <end position="306"/>
    </location>
</feature>
<keyword evidence="7 10" id="KW-0472">Membrane</keyword>
<evidence type="ECO:0000256" key="6">
    <source>
        <dbReference type="ARBA" id="ARBA00022989"/>
    </source>
</evidence>
<dbReference type="GO" id="GO:0016758">
    <property type="term" value="F:hexosyltransferase activity"/>
    <property type="evidence" value="ECO:0007669"/>
    <property type="project" value="InterPro"/>
</dbReference>
<feature type="transmembrane region" description="Helical" evidence="10">
    <location>
        <begin position="469"/>
        <end position="486"/>
    </location>
</feature>
<dbReference type="EMBL" id="LZYZ01000001">
    <property type="protein sequence ID" value="OOM16125.1"/>
    <property type="molecule type" value="Genomic_DNA"/>
</dbReference>
<feature type="transmembrane region" description="Helical" evidence="10">
    <location>
        <begin position="183"/>
        <end position="205"/>
    </location>
</feature>
<evidence type="ECO:0000256" key="9">
    <source>
        <dbReference type="SAM" id="MobiDB-lite"/>
    </source>
</evidence>
<evidence type="ECO:0000313" key="11">
    <source>
        <dbReference type="EMBL" id="OOM16125.1"/>
    </source>
</evidence>
<evidence type="ECO:0000313" key="12">
    <source>
        <dbReference type="Proteomes" id="UP000191154"/>
    </source>
</evidence>
<dbReference type="InterPro" id="IPR018584">
    <property type="entry name" value="GT87"/>
</dbReference>
<keyword evidence="3" id="KW-0328">Glycosyltransferase</keyword>
<dbReference type="AlphaFoldDB" id="A0A1S8NI18"/>
<feature type="transmembrane region" description="Helical" evidence="10">
    <location>
        <begin position="538"/>
        <end position="558"/>
    </location>
</feature>
<dbReference type="Pfam" id="PF09594">
    <property type="entry name" value="GT87"/>
    <property type="match status" value="1"/>
</dbReference>
<protein>
    <recommendedName>
        <fullName evidence="13">Glycosyltransferase RgtA/B/C/D-like domain-containing protein</fullName>
    </recommendedName>
</protein>
<feature type="transmembrane region" description="Helical" evidence="10">
    <location>
        <begin position="492"/>
        <end position="507"/>
    </location>
</feature>
<evidence type="ECO:0000256" key="2">
    <source>
        <dbReference type="ARBA" id="ARBA00022475"/>
    </source>
</evidence>
<evidence type="ECO:0000256" key="3">
    <source>
        <dbReference type="ARBA" id="ARBA00022676"/>
    </source>
</evidence>
<accession>A0A1S8NI18</accession>
<reference evidence="11 12" key="1">
    <citation type="submission" date="2016-05" db="EMBL/GenBank/DDBJ databases">
        <title>Microbial solvent formation.</title>
        <authorList>
            <person name="Poehlein A."/>
            <person name="Montoya Solano J.D."/>
            <person name="Flitsch S."/>
            <person name="Krabben P."/>
            <person name="Duerre P."/>
            <person name="Daniel R."/>
        </authorList>
    </citation>
    <scope>NUCLEOTIDE SEQUENCE [LARGE SCALE GENOMIC DNA]</scope>
    <source>
        <strain evidence="11 12">L1-8</strain>
    </source>
</reference>
<dbReference type="GO" id="GO:0005886">
    <property type="term" value="C:plasma membrane"/>
    <property type="evidence" value="ECO:0007669"/>
    <property type="project" value="UniProtKB-SubCell"/>
</dbReference>
<feature type="transmembrane region" description="Helical" evidence="10">
    <location>
        <begin position="343"/>
        <end position="361"/>
    </location>
</feature>
<comment type="similarity">
    <text evidence="8">Belongs to the glycosyltransferase 87 family.</text>
</comment>
<keyword evidence="2" id="KW-1003">Cell membrane</keyword>
<proteinExistence type="inferred from homology"/>
<name>A0A1S8NI18_CLOSA</name>
<evidence type="ECO:0000256" key="7">
    <source>
        <dbReference type="ARBA" id="ARBA00023136"/>
    </source>
</evidence>
<dbReference type="Proteomes" id="UP000191154">
    <property type="component" value="Unassembled WGS sequence"/>
</dbReference>
<evidence type="ECO:0000256" key="5">
    <source>
        <dbReference type="ARBA" id="ARBA00022692"/>
    </source>
</evidence>
<feature type="transmembrane region" description="Helical" evidence="10">
    <location>
        <begin position="149"/>
        <end position="171"/>
    </location>
</feature>
<comment type="subcellular location">
    <subcellularLocation>
        <location evidence="1">Cell membrane</location>
        <topology evidence="1">Multi-pass membrane protein</topology>
    </subcellularLocation>
</comment>
<feature type="compositionally biased region" description="Polar residues" evidence="9">
    <location>
        <begin position="93"/>
        <end position="104"/>
    </location>
</feature>